<gene>
    <name evidence="1" type="ORF">FZC80_08565</name>
</gene>
<dbReference type="Pfam" id="PF00300">
    <property type="entry name" value="His_Phos_1"/>
    <property type="match status" value="1"/>
</dbReference>
<dbReference type="PANTHER" id="PTHR48100">
    <property type="entry name" value="BROAD-SPECIFICITY PHOSPHATASE YOR283W-RELATED"/>
    <property type="match status" value="1"/>
</dbReference>
<dbReference type="Proteomes" id="UP000325054">
    <property type="component" value="Unassembled WGS sequence"/>
</dbReference>
<reference evidence="1 2" key="1">
    <citation type="submission" date="2019-08" db="EMBL/GenBank/DDBJ databases">
        <title>Bacillus genomes from the desert of Cuatro Cienegas, Coahuila.</title>
        <authorList>
            <person name="Olmedo-Alvarez G."/>
        </authorList>
    </citation>
    <scope>NUCLEOTIDE SEQUENCE [LARGE SCALE GENOMIC DNA]</scope>
    <source>
        <strain evidence="1 2">CH451a_14T</strain>
    </source>
</reference>
<sequence length="193" mass="22039">MKTFVYMVRHGNSPKEGKERLRGLSEKGLTDVKRITEILKKEGIQTIVSSPYRRAVLTVEPLAKIIGEEVVIFENLKERVFSSEENRVADKQLMPLLEKSFEDSNYALEGGESNEDCQLRAVAALREIVSTFCGQKIAIGTHGAVMTLMMGYFDEKYYSLEFLHSTTKPDIYRMEFEGERLVAVDRLWPHLEG</sequence>
<comment type="caution">
    <text evidence="1">The sequence shown here is derived from an EMBL/GenBank/DDBJ whole genome shotgun (WGS) entry which is preliminary data.</text>
</comment>
<dbReference type="GO" id="GO:0016791">
    <property type="term" value="F:phosphatase activity"/>
    <property type="evidence" value="ECO:0007669"/>
    <property type="project" value="TreeGrafter"/>
</dbReference>
<dbReference type="GO" id="GO:0005737">
    <property type="term" value="C:cytoplasm"/>
    <property type="evidence" value="ECO:0007669"/>
    <property type="project" value="TreeGrafter"/>
</dbReference>
<accession>A0A5D4TUT9</accession>
<dbReference type="CDD" id="cd07067">
    <property type="entry name" value="HP_PGM_like"/>
    <property type="match status" value="1"/>
</dbReference>
<evidence type="ECO:0000313" key="2">
    <source>
        <dbReference type="Proteomes" id="UP000325054"/>
    </source>
</evidence>
<dbReference type="Gene3D" id="3.40.50.1240">
    <property type="entry name" value="Phosphoglycerate mutase-like"/>
    <property type="match status" value="1"/>
</dbReference>
<dbReference type="RefSeq" id="WP_148991485.1">
    <property type="nucleotide sequence ID" value="NZ_VTEW01000006.1"/>
</dbReference>
<proteinExistence type="predicted"/>
<dbReference type="EMBL" id="VTEW01000006">
    <property type="protein sequence ID" value="TYS79690.1"/>
    <property type="molecule type" value="Genomic_DNA"/>
</dbReference>
<organism evidence="1 2">
    <name type="scientific">Rossellomorea aquimaris</name>
    <dbReference type="NCBI Taxonomy" id="189382"/>
    <lineage>
        <taxon>Bacteria</taxon>
        <taxon>Bacillati</taxon>
        <taxon>Bacillota</taxon>
        <taxon>Bacilli</taxon>
        <taxon>Bacillales</taxon>
        <taxon>Bacillaceae</taxon>
        <taxon>Rossellomorea</taxon>
    </lineage>
</organism>
<dbReference type="OrthoDB" id="2185101at2"/>
<dbReference type="InterPro" id="IPR050275">
    <property type="entry name" value="PGM_Phosphatase"/>
</dbReference>
<dbReference type="AlphaFoldDB" id="A0A5D4TUT9"/>
<protein>
    <submittedName>
        <fullName evidence="1">Histidine phosphatase family protein</fullName>
    </submittedName>
</protein>
<evidence type="ECO:0000313" key="1">
    <source>
        <dbReference type="EMBL" id="TYS79690.1"/>
    </source>
</evidence>
<dbReference type="PANTHER" id="PTHR48100:SF59">
    <property type="entry name" value="ADENOSYLCOBALAMIN_ALPHA-RIBAZOLE PHOSPHATASE"/>
    <property type="match status" value="1"/>
</dbReference>
<dbReference type="InterPro" id="IPR029033">
    <property type="entry name" value="His_PPase_superfam"/>
</dbReference>
<name>A0A5D4TUT9_9BACI</name>
<dbReference type="SUPFAM" id="SSF53254">
    <property type="entry name" value="Phosphoglycerate mutase-like"/>
    <property type="match status" value="1"/>
</dbReference>
<dbReference type="InterPro" id="IPR013078">
    <property type="entry name" value="His_Pase_superF_clade-1"/>
</dbReference>